<dbReference type="GO" id="GO:0030435">
    <property type="term" value="P:sporulation resulting in formation of a cellular spore"/>
    <property type="evidence" value="ECO:0007669"/>
    <property type="project" value="UniProtKB-KW"/>
</dbReference>
<keyword evidence="3" id="KW-0378">Hydrolase</keyword>
<dbReference type="EC" id="3.5.1.28" evidence="2"/>
<dbReference type="GO" id="GO:0071555">
    <property type="term" value="P:cell wall organization"/>
    <property type="evidence" value="ECO:0007669"/>
    <property type="project" value="UniProtKB-KW"/>
</dbReference>
<dbReference type="CDD" id="cd06583">
    <property type="entry name" value="PGRP"/>
    <property type="match status" value="1"/>
</dbReference>
<keyword evidence="7" id="KW-0472">Membrane</keyword>
<name>A0A146KH81_9EUKA</name>
<dbReference type="EMBL" id="GDID01000573">
    <property type="protein sequence ID" value="JAP96033.1"/>
    <property type="molecule type" value="Transcribed_RNA"/>
</dbReference>
<evidence type="ECO:0000313" key="9">
    <source>
        <dbReference type="EMBL" id="JAP96033.1"/>
    </source>
</evidence>
<evidence type="ECO:0000256" key="3">
    <source>
        <dbReference type="ARBA" id="ARBA00022801"/>
    </source>
</evidence>
<dbReference type="InterPro" id="IPR051206">
    <property type="entry name" value="NAMLAA_amidase_2"/>
</dbReference>
<dbReference type="SUPFAM" id="SSF55846">
    <property type="entry name" value="N-acetylmuramoyl-L-alanine amidase-like"/>
    <property type="match status" value="1"/>
</dbReference>
<feature type="non-terminal residue" evidence="9">
    <location>
        <position position="1"/>
    </location>
</feature>
<dbReference type="AlphaFoldDB" id="A0A146KH81"/>
<feature type="transmembrane region" description="Helical" evidence="7">
    <location>
        <begin position="181"/>
        <end position="202"/>
    </location>
</feature>
<dbReference type="GO" id="GO:0030420">
    <property type="term" value="P:establishment of competence for transformation"/>
    <property type="evidence" value="ECO:0007669"/>
    <property type="project" value="UniProtKB-KW"/>
</dbReference>
<keyword evidence="7" id="KW-1133">Transmembrane helix</keyword>
<dbReference type="Gene3D" id="3.40.80.10">
    <property type="entry name" value="Peptidoglycan recognition protein-like"/>
    <property type="match status" value="1"/>
</dbReference>
<gene>
    <name evidence="9" type="ORF">TPC1_10768</name>
</gene>
<evidence type="ECO:0000256" key="5">
    <source>
        <dbReference type="ARBA" id="ARBA00023287"/>
    </source>
</evidence>
<dbReference type="SMART" id="SM00644">
    <property type="entry name" value="Ami_2"/>
    <property type="match status" value="1"/>
</dbReference>
<accession>A0A146KH81</accession>
<keyword evidence="7" id="KW-0812">Transmembrane</keyword>
<reference evidence="9" key="1">
    <citation type="submission" date="2015-07" db="EMBL/GenBank/DDBJ databases">
        <title>Adaptation to a free-living lifestyle via gene acquisitions in the diplomonad Trepomonas sp. PC1.</title>
        <authorList>
            <person name="Xu F."/>
            <person name="Jerlstrom-Hultqvist J."/>
            <person name="Kolisko M."/>
            <person name="Simpson A.G.B."/>
            <person name="Roger A.J."/>
            <person name="Svard S.G."/>
            <person name="Andersson J.O."/>
        </authorList>
    </citation>
    <scope>NUCLEOTIDE SEQUENCE</scope>
    <source>
        <strain evidence="9">PC1</strain>
    </source>
</reference>
<dbReference type="GO" id="GO:0009254">
    <property type="term" value="P:peptidoglycan turnover"/>
    <property type="evidence" value="ECO:0007669"/>
    <property type="project" value="TreeGrafter"/>
</dbReference>
<evidence type="ECO:0000256" key="2">
    <source>
        <dbReference type="ARBA" id="ARBA00011901"/>
    </source>
</evidence>
<keyword evidence="4" id="KW-0749">Sporulation</keyword>
<proteinExistence type="predicted"/>
<dbReference type="PANTHER" id="PTHR30417">
    <property type="entry name" value="N-ACETYLMURAMOYL-L-ALANINE AMIDASE AMID"/>
    <property type="match status" value="1"/>
</dbReference>
<dbReference type="GO" id="GO:0009253">
    <property type="term" value="P:peptidoglycan catabolic process"/>
    <property type="evidence" value="ECO:0007669"/>
    <property type="project" value="InterPro"/>
</dbReference>
<feature type="domain" description="N-acetylmuramoyl-L-alanine amidase" evidence="8">
    <location>
        <begin position="14"/>
        <end position="148"/>
    </location>
</feature>
<dbReference type="InterPro" id="IPR002502">
    <property type="entry name" value="Amidase_domain"/>
</dbReference>
<keyword evidence="5" id="KW-0178">Competence</keyword>
<organism evidence="9">
    <name type="scientific">Trepomonas sp. PC1</name>
    <dbReference type="NCBI Taxonomy" id="1076344"/>
    <lineage>
        <taxon>Eukaryota</taxon>
        <taxon>Metamonada</taxon>
        <taxon>Diplomonadida</taxon>
        <taxon>Hexamitidae</taxon>
        <taxon>Hexamitinae</taxon>
        <taxon>Trepomonas</taxon>
    </lineage>
</organism>
<evidence type="ECO:0000256" key="4">
    <source>
        <dbReference type="ARBA" id="ARBA00022969"/>
    </source>
</evidence>
<evidence type="ECO:0000256" key="1">
    <source>
        <dbReference type="ARBA" id="ARBA00001561"/>
    </source>
</evidence>
<keyword evidence="6" id="KW-0961">Cell wall biogenesis/degradation</keyword>
<evidence type="ECO:0000256" key="7">
    <source>
        <dbReference type="SAM" id="Phobius"/>
    </source>
</evidence>
<dbReference type="PANTHER" id="PTHR30417:SF11">
    <property type="entry name" value="N-ACETYLMURAMOYL-L-ALANINE AMIDASE XLYA"/>
    <property type="match status" value="1"/>
</dbReference>
<dbReference type="GO" id="GO:0008745">
    <property type="term" value="F:N-acetylmuramoyl-L-alanine amidase activity"/>
    <property type="evidence" value="ECO:0007669"/>
    <property type="project" value="UniProtKB-EC"/>
</dbReference>
<evidence type="ECO:0000256" key="6">
    <source>
        <dbReference type="ARBA" id="ARBA00023316"/>
    </source>
</evidence>
<protein>
    <recommendedName>
        <fullName evidence="2">N-acetylmuramoyl-L-alanine amidase</fullName>
        <ecNumber evidence="2">3.5.1.28</ecNumber>
    </recommendedName>
</protein>
<dbReference type="Pfam" id="PF01510">
    <property type="entry name" value="Amidase_2"/>
    <property type="match status" value="1"/>
</dbReference>
<evidence type="ECO:0000259" key="8">
    <source>
        <dbReference type="SMART" id="SM00644"/>
    </source>
</evidence>
<sequence length="222" mass="25635">LLEIEENLLDPATYGLKSPYEMPNPQYVTIHNTDEDRSSKFEIQNIVENDKQVSFHYAVDHSEIWQGVPLNRNAWHAGDGGKGNGNRNSIGIEICYSWSGGPRYYKAENRATMLTAYLMHRFNISIQNVKQHFDWSKKHCPRRIRDEGRWAGFLEKANETYTYYLDENVEKRRKEQQSQRIQIAVGLSVGGICILVVGILVLMKLKRSKKEKVGIEMEGLTE</sequence>
<comment type="catalytic activity">
    <reaction evidence="1">
        <text>Hydrolyzes the link between N-acetylmuramoyl residues and L-amino acid residues in certain cell-wall glycopeptides.</text>
        <dbReference type="EC" id="3.5.1.28"/>
    </reaction>
</comment>
<dbReference type="InterPro" id="IPR036505">
    <property type="entry name" value="Amidase/PGRP_sf"/>
</dbReference>